<evidence type="ECO:0000256" key="3">
    <source>
        <dbReference type="ARBA" id="ARBA00022771"/>
    </source>
</evidence>
<comment type="subcellular location">
    <subcellularLocation>
        <location evidence="1">Nucleus</location>
    </subcellularLocation>
</comment>
<comment type="caution">
    <text evidence="11">The sequence shown here is derived from an EMBL/GenBank/DDBJ whole genome shotgun (WGS) entry which is preliminary data.</text>
</comment>
<reference evidence="11 12" key="1">
    <citation type="submission" date="2019-10" db="EMBL/GenBank/DDBJ databases">
        <authorList>
            <person name="Palmer J.M."/>
        </authorList>
    </citation>
    <scope>NUCLEOTIDE SEQUENCE [LARGE SCALE GENOMIC DNA]</scope>
    <source>
        <strain evidence="11 12">TWF718</strain>
    </source>
</reference>
<evidence type="ECO:0000256" key="6">
    <source>
        <dbReference type="ARBA" id="ARBA00023163"/>
    </source>
</evidence>
<dbReference type="SMART" id="SM00355">
    <property type="entry name" value="ZnF_C2H2"/>
    <property type="match status" value="3"/>
</dbReference>
<dbReference type="SUPFAM" id="SSF57667">
    <property type="entry name" value="beta-beta-alpha zinc fingers"/>
    <property type="match status" value="1"/>
</dbReference>
<dbReference type="EMBL" id="JAVHNR010000004">
    <property type="protein sequence ID" value="KAK6344629.1"/>
    <property type="molecule type" value="Genomic_DNA"/>
</dbReference>
<evidence type="ECO:0000256" key="4">
    <source>
        <dbReference type="ARBA" id="ARBA00022833"/>
    </source>
</evidence>
<dbReference type="InterPro" id="IPR013087">
    <property type="entry name" value="Znf_C2H2_type"/>
</dbReference>
<evidence type="ECO:0000256" key="5">
    <source>
        <dbReference type="ARBA" id="ARBA00023015"/>
    </source>
</evidence>
<dbReference type="AlphaFoldDB" id="A0AAN8MN80"/>
<dbReference type="Proteomes" id="UP001313282">
    <property type="component" value="Unassembled WGS sequence"/>
</dbReference>
<keyword evidence="2" id="KW-0479">Metal-binding</keyword>
<proteinExistence type="predicted"/>
<name>A0AAN8MN80_9PEZI</name>
<dbReference type="Gene3D" id="3.30.160.60">
    <property type="entry name" value="Classic Zinc Finger"/>
    <property type="match status" value="1"/>
</dbReference>
<dbReference type="GO" id="GO:0008270">
    <property type="term" value="F:zinc ion binding"/>
    <property type="evidence" value="ECO:0007669"/>
    <property type="project" value="UniProtKB-KW"/>
</dbReference>
<feature type="region of interest" description="Disordered" evidence="9">
    <location>
        <begin position="391"/>
        <end position="478"/>
    </location>
</feature>
<evidence type="ECO:0000313" key="12">
    <source>
        <dbReference type="Proteomes" id="UP001313282"/>
    </source>
</evidence>
<protein>
    <recommendedName>
        <fullName evidence="10">C2H2-type domain-containing protein</fullName>
    </recommendedName>
</protein>
<evidence type="ECO:0000256" key="2">
    <source>
        <dbReference type="ARBA" id="ARBA00022723"/>
    </source>
</evidence>
<dbReference type="PROSITE" id="PS51257">
    <property type="entry name" value="PROKAR_LIPOPROTEIN"/>
    <property type="match status" value="1"/>
</dbReference>
<evidence type="ECO:0000259" key="10">
    <source>
        <dbReference type="PROSITE" id="PS50157"/>
    </source>
</evidence>
<evidence type="ECO:0000256" key="7">
    <source>
        <dbReference type="ARBA" id="ARBA00023242"/>
    </source>
</evidence>
<dbReference type="PANTHER" id="PTHR46179">
    <property type="entry name" value="ZINC FINGER PROTEIN"/>
    <property type="match status" value="1"/>
</dbReference>
<feature type="domain" description="C2H2-type" evidence="10">
    <location>
        <begin position="166"/>
        <end position="196"/>
    </location>
</feature>
<dbReference type="InterPro" id="IPR036236">
    <property type="entry name" value="Znf_C2H2_sf"/>
</dbReference>
<evidence type="ECO:0000256" key="8">
    <source>
        <dbReference type="PROSITE-ProRule" id="PRU00042"/>
    </source>
</evidence>
<keyword evidence="4" id="KW-0862">Zinc</keyword>
<sequence length="493" mass="54387">MSSRLIPERPFNGLSNSTSMACQAGSLSVVNRNSTVSNSLSVRKRRQLPPVLAIVSRIANAPMEKTQELVRSADILKYTYKEQSQIHAAVAERLKVESEKWVQEPPPLNCHICDKVMEDNARLKRHLLTHGPRNYRCNFPSCTWTFTFAKDLERHRKKHGIAIQVFKCGVEGCGRLMNRRDNARYHIRTVHGVEYGEANALVEVVPIDINMPDQRTEAAENNEATETSAPQGEIEAGPDHGAKKPSEPASVQIEDEEQNLKDMFSRFTTLDEGKESDDQNCGLDDWPTSQDVPALSQIQLGAQRGQSKKLKDRVMQVFYTTTRPRPPRLNRKSALSQPGNRLDAKASMEGFTNCNETTQTTDTKLPNTLVEGKSLFKGFLSLGAGRRNVDVGVAGAPAPSVTPKHPTRPPPPPPDLETSTPAPHSVPTIVLVPPPDHSQSTSSLGQPPSELESNIDNGGSARSRPTPNQLQVDPDFANKLRQTVQNKLQTDGI</sequence>
<keyword evidence="5" id="KW-0805">Transcription regulation</keyword>
<feature type="compositionally biased region" description="Polar residues" evidence="9">
    <location>
        <begin position="437"/>
        <end position="457"/>
    </location>
</feature>
<evidence type="ECO:0000256" key="9">
    <source>
        <dbReference type="SAM" id="MobiDB-lite"/>
    </source>
</evidence>
<evidence type="ECO:0000313" key="11">
    <source>
        <dbReference type="EMBL" id="KAK6344629.1"/>
    </source>
</evidence>
<dbReference type="PROSITE" id="PS50157">
    <property type="entry name" value="ZINC_FINGER_C2H2_2"/>
    <property type="match status" value="2"/>
</dbReference>
<dbReference type="Pfam" id="PF00096">
    <property type="entry name" value="zf-C2H2"/>
    <property type="match status" value="1"/>
</dbReference>
<keyword evidence="12" id="KW-1185">Reference proteome</keyword>
<dbReference type="InterPro" id="IPR051061">
    <property type="entry name" value="Zinc_finger_trans_reg"/>
</dbReference>
<accession>A0AAN8MN80</accession>
<keyword evidence="7" id="KW-0539">Nucleus</keyword>
<keyword evidence="6" id="KW-0804">Transcription</keyword>
<feature type="region of interest" description="Disordered" evidence="9">
    <location>
        <begin position="216"/>
        <end position="253"/>
    </location>
</feature>
<gene>
    <name evidence="11" type="ORF">TWF718_006587</name>
</gene>
<dbReference type="PANTHER" id="PTHR46179:SF13">
    <property type="entry name" value="C2H2-TYPE DOMAIN-CONTAINING PROTEIN"/>
    <property type="match status" value="1"/>
</dbReference>
<dbReference type="GO" id="GO:0005634">
    <property type="term" value="C:nucleus"/>
    <property type="evidence" value="ECO:0007669"/>
    <property type="project" value="UniProtKB-SubCell"/>
</dbReference>
<keyword evidence="3 8" id="KW-0863">Zinc-finger</keyword>
<organism evidence="11 12">
    <name type="scientific">Orbilia javanica</name>
    <dbReference type="NCBI Taxonomy" id="47235"/>
    <lineage>
        <taxon>Eukaryota</taxon>
        <taxon>Fungi</taxon>
        <taxon>Dikarya</taxon>
        <taxon>Ascomycota</taxon>
        <taxon>Pezizomycotina</taxon>
        <taxon>Orbiliomycetes</taxon>
        <taxon>Orbiliales</taxon>
        <taxon>Orbiliaceae</taxon>
        <taxon>Orbilia</taxon>
    </lineage>
</organism>
<evidence type="ECO:0000256" key="1">
    <source>
        <dbReference type="ARBA" id="ARBA00004123"/>
    </source>
</evidence>
<feature type="compositionally biased region" description="Basic and acidic residues" evidence="9">
    <location>
        <begin position="237"/>
        <end position="246"/>
    </location>
</feature>
<dbReference type="GO" id="GO:0006357">
    <property type="term" value="P:regulation of transcription by RNA polymerase II"/>
    <property type="evidence" value="ECO:0007669"/>
    <property type="project" value="TreeGrafter"/>
</dbReference>
<dbReference type="PROSITE" id="PS00028">
    <property type="entry name" value="ZINC_FINGER_C2H2_1"/>
    <property type="match status" value="3"/>
</dbReference>
<feature type="domain" description="C2H2-type" evidence="10">
    <location>
        <begin position="135"/>
        <end position="159"/>
    </location>
</feature>